<dbReference type="Proteomes" id="UP001055102">
    <property type="component" value="Unassembled WGS sequence"/>
</dbReference>
<dbReference type="EMBL" id="BPQR01000084">
    <property type="protein sequence ID" value="GJE08609.1"/>
    <property type="molecule type" value="Genomic_DNA"/>
</dbReference>
<keyword evidence="1" id="KW-0472">Membrane</keyword>
<comment type="caution">
    <text evidence="2">The sequence shown here is derived from an EMBL/GenBank/DDBJ whole genome shotgun (WGS) entry which is preliminary data.</text>
</comment>
<accession>A0ABQ4SZH3</accession>
<evidence type="ECO:0000313" key="2">
    <source>
        <dbReference type="EMBL" id="GJE08609.1"/>
    </source>
</evidence>
<feature type="transmembrane region" description="Helical" evidence="1">
    <location>
        <begin position="94"/>
        <end position="114"/>
    </location>
</feature>
<evidence type="ECO:0000313" key="3">
    <source>
        <dbReference type="Proteomes" id="UP001055102"/>
    </source>
</evidence>
<keyword evidence="1" id="KW-0812">Transmembrane</keyword>
<sequence length="116" mass="11709">MAIRKPLVVGSDGLPQQLQAADTLNISARFTATATVPAIALLGTTSITFTVVPAITGDALAVGEPIDVYATGADLPAGLVIGQARVVAANSVKLTLYAILALSLAQAVAFTVVAHR</sequence>
<gene>
    <name evidence="2" type="ORF">AOPFMNJM_3952</name>
</gene>
<protein>
    <submittedName>
        <fullName evidence="2">Uncharacterized protein</fullName>
    </submittedName>
</protein>
<reference evidence="2" key="2">
    <citation type="submission" date="2021-08" db="EMBL/GenBank/DDBJ databases">
        <authorList>
            <person name="Tani A."/>
            <person name="Ola A."/>
            <person name="Ogura Y."/>
            <person name="Katsura K."/>
            <person name="Hayashi T."/>
        </authorList>
    </citation>
    <scope>NUCLEOTIDE SEQUENCE</scope>
    <source>
        <strain evidence="2">LMG 23639</strain>
    </source>
</reference>
<keyword evidence="1" id="KW-1133">Transmembrane helix</keyword>
<proteinExistence type="predicted"/>
<reference evidence="2" key="1">
    <citation type="journal article" date="2021" name="Front. Microbiol.">
        <title>Comprehensive Comparative Genomics and Phenotyping of Methylobacterium Species.</title>
        <authorList>
            <person name="Alessa O."/>
            <person name="Ogura Y."/>
            <person name="Fujitani Y."/>
            <person name="Takami H."/>
            <person name="Hayashi T."/>
            <person name="Sahin N."/>
            <person name="Tani A."/>
        </authorList>
    </citation>
    <scope>NUCLEOTIDE SEQUENCE</scope>
    <source>
        <strain evidence="2">LMG 23639</strain>
    </source>
</reference>
<name>A0ABQ4SZH3_9HYPH</name>
<organism evidence="2 3">
    <name type="scientific">Methylobacterium jeotgali</name>
    <dbReference type="NCBI Taxonomy" id="381630"/>
    <lineage>
        <taxon>Bacteria</taxon>
        <taxon>Pseudomonadati</taxon>
        <taxon>Pseudomonadota</taxon>
        <taxon>Alphaproteobacteria</taxon>
        <taxon>Hyphomicrobiales</taxon>
        <taxon>Methylobacteriaceae</taxon>
        <taxon>Methylobacterium</taxon>
    </lineage>
</organism>
<dbReference type="RefSeq" id="WP_238278457.1">
    <property type="nucleotide sequence ID" value="NZ_BPQR01000084.1"/>
</dbReference>
<evidence type="ECO:0000256" key="1">
    <source>
        <dbReference type="SAM" id="Phobius"/>
    </source>
</evidence>
<keyword evidence="3" id="KW-1185">Reference proteome</keyword>